<proteinExistence type="predicted"/>
<evidence type="ECO:0000313" key="3">
    <source>
        <dbReference type="Proteomes" id="UP001233172"/>
    </source>
</evidence>
<dbReference type="EMBL" id="JASAOG010000037">
    <property type="protein sequence ID" value="KAK0060226.1"/>
    <property type="molecule type" value="Genomic_DNA"/>
</dbReference>
<keyword evidence="3" id="KW-1185">Reference proteome</keyword>
<dbReference type="Proteomes" id="UP001233172">
    <property type="component" value="Unassembled WGS sequence"/>
</dbReference>
<gene>
    <name evidence="2" type="ORF">Bpfe_010413</name>
</gene>
<accession>A0AAD8BTA3</accession>
<protein>
    <submittedName>
        <fullName evidence="2">Uncharacterized protein</fullName>
    </submittedName>
</protein>
<feature type="transmembrane region" description="Helical" evidence="1">
    <location>
        <begin position="12"/>
        <end position="37"/>
    </location>
</feature>
<comment type="caution">
    <text evidence="2">The sequence shown here is derived from an EMBL/GenBank/DDBJ whole genome shotgun (WGS) entry which is preliminary data.</text>
</comment>
<evidence type="ECO:0000256" key="1">
    <source>
        <dbReference type="SAM" id="Phobius"/>
    </source>
</evidence>
<name>A0AAD8BTA3_BIOPF</name>
<keyword evidence="1" id="KW-0812">Transmembrane</keyword>
<keyword evidence="1" id="KW-0472">Membrane</keyword>
<evidence type="ECO:0000313" key="2">
    <source>
        <dbReference type="EMBL" id="KAK0060226.1"/>
    </source>
</evidence>
<feature type="transmembrane region" description="Helical" evidence="1">
    <location>
        <begin position="57"/>
        <end position="77"/>
    </location>
</feature>
<reference evidence="2" key="2">
    <citation type="submission" date="2023-04" db="EMBL/GenBank/DDBJ databases">
        <authorList>
            <person name="Bu L."/>
            <person name="Lu L."/>
            <person name="Laidemitt M.R."/>
            <person name="Zhang S.M."/>
            <person name="Mutuku M."/>
            <person name="Mkoji G."/>
            <person name="Steinauer M."/>
            <person name="Loker E.S."/>
        </authorList>
    </citation>
    <scope>NUCLEOTIDE SEQUENCE</scope>
    <source>
        <strain evidence="2">KasaAsao</strain>
        <tissue evidence="2">Whole Snail</tissue>
    </source>
</reference>
<keyword evidence="1" id="KW-1133">Transmembrane helix</keyword>
<organism evidence="2 3">
    <name type="scientific">Biomphalaria pfeifferi</name>
    <name type="common">Bloodfluke planorb</name>
    <name type="synonym">Freshwater snail</name>
    <dbReference type="NCBI Taxonomy" id="112525"/>
    <lineage>
        <taxon>Eukaryota</taxon>
        <taxon>Metazoa</taxon>
        <taxon>Spiralia</taxon>
        <taxon>Lophotrochozoa</taxon>
        <taxon>Mollusca</taxon>
        <taxon>Gastropoda</taxon>
        <taxon>Heterobranchia</taxon>
        <taxon>Euthyneura</taxon>
        <taxon>Panpulmonata</taxon>
        <taxon>Hygrophila</taxon>
        <taxon>Lymnaeoidea</taxon>
        <taxon>Planorbidae</taxon>
        <taxon>Biomphalaria</taxon>
    </lineage>
</organism>
<reference evidence="2" key="1">
    <citation type="journal article" date="2023" name="PLoS Negl. Trop. Dis.">
        <title>A genome sequence for Biomphalaria pfeifferi, the major vector snail for the human-infecting parasite Schistosoma mansoni.</title>
        <authorList>
            <person name="Bu L."/>
            <person name="Lu L."/>
            <person name="Laidemitt M.R."/>
            <person name="Zhang S.M."/>
            <person name="Mutuku M."/>
            <person name="Mkoji G."/>
            <person name="Steinauer M."/>
            <person name="Loker E.S."/>
        </authorList>
    </citation>
    <scope>NUCLEOTIDE SEQUENCE</scope>
    <source>
        <strain evidence="2">KasaAsao</strain>
    </source>
</reference>
<dbReference type="AlphaFoldDB" id="A0AAD8BTA3"/>
<sequence length="187" mass="21443">MTTRPSPKTTKLGWAVIGRYGLSLDVIGCHWTLWAVIGRYGLSLDVMGCHWTLWAVIGRYGLSLDVMGCHWMLWAVIGRYRLSLDVMGCHLTLWAGHLTLLQGPDITSRPRERRTWEEEQKKKKEPLGWRDSGNFLENCFGDVSTETQQWQTWETKLHQILSTSNEFRGVNVSDCNTLAWPSITVSF</sequence>